<dbReference type="Gene3D" id="1.10.10.10">
    <property type="entry name" value="Winged helix-like DNA-binding domain superfamily/Winged helix DNA-binding domain"/>
    <property type="match status" value="1"/>
</dbReference>
<sequence length="240" mass="26560">MKARVKAIYNQISDDLKNRIMQGKLSPGEMLPSQSQLAETYGVTQMTVRQGLGTLVEDGYIYSVWGKGYFVAEPTLETGIINLPGRNFFGQEFTPMMNEVDILRADQEIADKLAVIVGSKVIRTQLTLALGDNPVALDCRYISYRKGEPQLENELQYADFPQIVARHTNSVVVKSTFSIEAVHLNEIEASALETSPGALGLCVEQILYDVNGKPLGWSRMVCRSDRYKVSGVAQSYSGKV</sequence>
<dbReference type="InterPro" id="IPR028978">
    <property type="entry name" value="Chorismate_lyase_/UTRA_dom_sf"/>
</dbReference>
<dbReference type="PANTHER" id="PTHR44846">
    <property type="entry name" value="MANNOSYL-D-GLYCERATE TRANSPORT/METABOLISM SYSTEM REPRESSOR MNGR-RELATED"/>
    <property type="match status" value="1"/>
</dbReference>
<protein>
    <submittedName>
        <fullName evidence="5">HTH-type transcriptional repressor NagR</fullName>
    </submittedName>
</protein>
<dbReference type="Gene3D" id="3.40.1410.10">
    <property type="entry name" value="Chorismate lyase-like"/>
    <property type="match status" value="1"/>
</dbReference>
<dbReference type="SUPFAM" id="SSF64288">
    <property type="entry name" value="Chorismate lyase-like"/>
    <property type="match status" value="1"/>
</dbReference>
<dbReference type="CDD" id="cd07377">
    <property type="entry name" value="WHTH_GntR"/>
    <property type="match status" value="1"/>
</dbReference>
<dbReference type="Pfam" id="PF00392">
    <property type="entry name" value="GntR"/>
    <property type="match status" value="1"/>
</dbReference>
<evidence type="ECO:0000259" key="4">
    <source>
        <dbReference type="PROSITE" id="PS50949"/>
    </source>
</evidence>
<evidence type="ECO:0000313" key="6">
    <source>
        <dbReference type="Proteomes" id="UP000216752"/>
    </source>
</evidence>
<dbReference type="Pfam" id="PF07702">
    <property type="entry name" value="UTRA"/>
    <property type="match status" value="1"/>
</dbReference>
<dbReference type="Proteomes" id="UP000216752">
    <property type="component" value="Chromosome"/>
</dbReference>
<evidence type="ECO:0000256" key="1">
    <source>
        <dbReference type="ARBA" id="ARBA00023015"/>
    </source>
</evidence>
<dbReference type="RefSeq" id="WP_094604619.1">
    <property type="nucleotide sequence ID" value="NZ_CP155573.1"/>
</dbReference>
<organism evidence="5 6">
    <name type="scientific">Sporomusa silvacetica DSM 10669</name>
    <dbReference type="NCBI Taxonomy" id="1123289"/>
    <lineage>
        <taxon>Bacteria</taxon>
        <taxon>Bacillati</taxon>
        <taxon>Bacillota</taxon>
        <taxon>Negativicutes</taxon>
        <taxon>Selenomonadales</taxon>
        <taxon>Sporomusaceae</taxon>
        <taxon>Sporomusa</taxon>
    </lineage>
</organism>
<dbReference type="SMART" id="SM00345">
    <property type="entry name" value="HTH_GNTR"/>
    <property type="match status" value="1"/>
</dbReference>
<dbReference type="PANTHER" id="PTHR44846:SF1">
    <property type="entry name" value="MANNOSYL-D-GLYCERATE TRANSPORT_METABOLISM SYSTEM REPRESSOR MNGR-RELATED"/>
    <property type="match status" value="1"/>
</dbReference>
<dbReference type="SUPFAM" id="SSF46785">
    <property type="entry name" value="Winged helix' DNA-binding domain"/>
    <property type="match status" value="1"/>
</dbReference>
<proteinExistence type="predicted"/>
<evidence type="ECO:0000256" key="3">
    <source>
        <dbReference type="ARBA" id="ARBA00023163"/>
    </source>
</evidence>
<accession>A0ABZ3IPG9</accession>
<dbReference type="InterPro" id="IPR036390">
    <property type="entry name" value="WH_DNA-bd_sf"/>
</dbReference>
<dbReference type="EMBL" id="CP155573">
    <property type="protein sequence ID" value="XFO67308.1"/>
    <property type="molecule type" value="Genomic_DNA"/>
</dbReference>
<dbReference type="PROSITE" id="PS50949">
    <property type="entry name" value="HTH_GNTR"/>
    <property type="match status" value="1"/>
</dbReference>
<evidence type="ECO:0000313" key="5">
    <source>
        <dbReference type="EMBL" id="XFO67308.1"/>
    </source>
</evidence>
<keyword evidence="6" id="KW-1185">Reference proteome</keyword>
<dbReference type="InterPro" id="IPR036388">
    <property type="entry name" value="WH-like_DNA-bd_sf"/>
</dbReference>
<evidence type="ECO:0000256" key="2">
    <source>
        <dbReference type="ARBA" id="ARBA00023125"/>
    </source>
</evidence>
<dbReference type="InterPro" id="IPR000524">
    <property type="entry name" value="Tscrpt_reg_HTH_GntR"/>
</dbReference>
<dbReference type="InterPro" id="IPR050679">
    <property type="entry name" value="Bact_HTH_transcr_reg"/>
</dbReference>
<keyword evidence="3" id="KW-0804">Transcription</keyword>
<dbReference type="PRINTS" id="PR00035">
    <property type="entry name" value="HTHGNTR"/>
</dbReference>
<keyword evidence="1" id="KW-0805">Transcription regulation</keyword>
<feature type="domain" description="HTH gntR-type" evidence="4">
    <location>
        <begin position="6"/>
        <end position="74"/>
    </location>
</feature>
<gene>
    <name evidence="5" type="primary">nagR_2</name>
    <name evidence="5" type="ORF">SPSIL_035030</name>
</gene>
<reference evidence="5" key="1">
    <citation type="submission" date="2024-05" db="EMBL/GenBank/DDBJ databases">
        <title>Isolation and characterization of Sporomusa carbonis sp. nov., a carboxydotrophic hydrogenogen in the genus of Sporomusa isolated from a charcoal burning pile.</title>
        <authorList>
            <person name="Boeer T."/>
            <person name="Rosenbaum F."/>
            <person name="Eysell L."/>
            <person name="Mueller V."/>
            <person name="Daniel R."/>
            <person name="Poehlein A."/>
        </authorList>
    </citation>
    <scope>NUCLEOTIDE SEQUENCE [LARGE SCALE GENOMIC DNA]</scope>
    <source>
        <strain evidence="5">DSM 10669</strain>
    </source>
</reference>
<keyword evidence="2" id="KW-0238">DNA-binding</keyword>
<dbReference type="InterPro" id="IPR011663">
    <property type="entry name" value="UTRA"/>
</dbReference>
<name>A0ABZ3IPG9_9FIRM</name>
<dbReference type="SMART" id="SM00866">
    <property type="entry name" value="UTRA"/>
    <property type="match status" value="1"/>
</dbReference>